<dbReference type="EMBL" id="EU100883">
    <property type="protein sequence ID" value="ABU96874.1"/>
    <property type="molecule type" value="Genomic_DNA"/>
</dbReference>
<sequence length="74" mass="8373">MLKDLWFAIGPGILKFGGETLIYTGQLLESLGVAMQEQGINLLEAKQRLEEKAKERQSRRQRIQNLRGTPAHVP</sequence>
<dbReference type="RefSeq" id="YP_001467894.1">
    <property type="nucleotide sequence ID" value="NC_009803.1"/>
</dbReference>
<feature type="region of interest" description="Disordered" evidence="1">
    <location>
        <begin position="51"/>
        <end position="74"/>
    </location>
</feature>
<gene>
    <name evidence="2" type="ORF">P23p41</name>
</gene>
<organism evidence="2 3">
    <name type="scientific">Thermus virus P23-45</name>
    <name type="common">Thermus thermophilus phage P23-45</name>
    <dbReference type="NCBI Taxonomy" id="2914006"/>
    <lineage>
        <taxon>Viruses</taxon>
        <taxon>Duplodnaviria</taxon>
        <taxon>Heunggongvirae</taxon>
        <taxon>Uroviricota</taxon>
        <taxon>Caudoviricetes</taxon>
        <taxon>Oshimavirus</taxon>
        <taxon>Oshimavirus P2345</taxon>
    </lineage>
</organism>
<accession>A7XX67</accession>
<proteinExistence type="predicted"/>
<evidence type="ECO:0000256" key="1">
    <source>
        <dbReference type="SAM" id="MobiDB-lite"/>
    </source>
</evidence>
<dbReference type="GeneID" id="5600415"/>
<protein>
    <submittedName>
        <fullName evidence="2">Uncharacterized protein</fullName>
    </submittedName>
</protein>
<dbReference type="Proteomes" id="UP000001132">
    <property type="component" value="Segment"/>
</dbReference>
<dbReference type="KEGG" id="vg:5600415"/>
<reference evidence="2 3" key="1">
    <citation type="journal article" date="2008" name="J. Mol. Biol.">
        <title>Genome comparison and proteomic characterization of Thermus thermophilus bacteriophages P23-45 and P74-26: siphoviruses with triplex-forming sequences and the longest known tails.</title>
        <authorList>
            <person name="Minakhin L."/>
            <person name="Goel M."/>
            <person name="Berdygulova Z."/>
            <person name="Ramanculov E."/>
            <person name="Florens L."/>
            <person name="Glazko G."/>
            <person name="Karamychev V.N."/>
            <person name="Slesarev A.I."/>
            <person name="Kozyavkin S.A."/>
            <person name="Khromov I."/>
            <person name="Ackermann H.W."/>
            <person name="Washburn M."/>
            <person name="Mushegian A."/>
            <person name="Severinov K."/>
        </authorList>
    </citation>
    <scope>NUCLEOTIDE SEQUENCE</scope>
</reference>
<organismHost>
    <name type="scientific">Thermus thermophilus</name>
    <dbReference type="NCBI Taxonomy" id="274"/>
</organismHost>
<name>A7XX67_BP234</name>
<evidence type="ECO:0000313" key="2">
    <source>
        <dbReference type="EMBL" id="ABU96874.1"/>
    </source>
</evidence>
<evidence type="ECO:0000313" key="3">
    <source>
        <dbReference type="Proteomes" id="UP000001132"/>
    </source>
</evidence>
<keyword evidence="3" id="KW-1185">Reference proteome</keyword>